<dbReference type="HOGENOM" id="CLU_3343941_0_0_0"/>
<proteinExistence type="predicted"/>
<sequence>MTGSTGFLQIDQIILILRTYSRLPGAGRNEGNKLTGW</sequence>
<accession>A0A068NZ22</accession>
<reference evidence="1 2" key="1">
    <citation type="journal article" date="2014" name="PLoS ONE">
        <title>The first complete genome sequence of the class fimbriimonadia in the phylum armatimonadetes.</title>
        <authorList>
            <person name="Hu Z.Y."/>
            <person name="Wang Y.Z."/>
            <person name="Im W.T."/>
            <person name="Wang S.Y."/>
            <person name="Zhao G.P."/>
            <person name="Zheng H.J."/>
            <person name="Quan Z.X."/>
        </authorList>
    </citation>
    <scope>NUCLEOTIDE SEQUENCE [LARGE SCALE GENOMIC DNA]</scope>
    <source>
        <strain evidence="1">Gsoil 348</strain>
    </source>
</reference>
<protein>
    <submittedName>
        <fullName evidence="1">Uncharacterized protein</fullName>
    </submittedName>
</protein>
<dbReference type="AlphaFoldDB" id="A0A068NZ22"/>
<gene>
    <name evidence="1" type="ORF">OP10G_4451</name>
</gene>
<dbReference type="EMBL" id="CP007139">
    <property type="protein sequence ID" value="AIE87819.1"/>
    <property type="molecule type" value="Genomic_DNA"/>
</dbReference>
<evidence type="ECO:0000313" key="1">
    <source>
        <dbReference type="EMBL" id="AIE87819.1"/>
    </source>
</evidence>
<name>A0A068NZ22_FIMGI</name>
<keyword evidence="2" id="KW-1185">Reference proteome</keyword>
<evidence type="ECO:0000313" key="2">
    <source>
        <dbReference type="Proteomes" id="UP000027982"/>
    </source>
</evidence>
<organism evidence="1 2">
    <name type="scientific">Fimbriimonas ginsengisoli Gsoil 348</name>
    <dbReference type="NCBI Taxonomy" id="661478"/>
    <lineage>
        <taxon>Bacteria</taxon>
        <taxon>Bacillati</taxon>
        <taxon>Armatimonadota</taxon>
        <taxon>Fimbriimonadia</taxon>
        <taxon>Fimbriimonadales</taxon>
        <taxon>Fimbriimonadaceae</taxon>
        <taxon>Fimbriimonas</taxon>
    </lineage>
</organism>
<dbReference type="KEGG" id="fgi:OP10G_4451"/>
<dbReference type="Proteomes" id="UP000027982">
    <property type="component" value="Chromosome"/>
</dbReference>